<evidence type="ECO:0000256" key="1">
    <source>
        <dbReference type="ARBA" id="ARBA00022801"/>
    </source>
</evidence>
<dbReference type="AlphaFoldDB" id="A0A2S3URI2"/>
<evidence type="ECO:0000259" key="2">
    <source>
        <dbReference type="Pfam" id="PF20434"/>
    </source>
</evidence>
<dbReference type="InterPro" id="IPR050300">
    <property type="entry name" value="GDXG_lipolytic_enzyme"/>
</dbReference>
<organism evidence="3 4">
    <name type="scientific">Roseibium marinum</name>
    <dbReference type="NCBI Taxonomy" id="281252"/>
    <lineage>
        <taxon>Bacteria</taxon>
        <taxon>Pseudomonadati</taxon>
        <taxon>Pseudomonadota</taxon>
        <taxon>Alphaproteobacteria</taxon>
        <taxon>Hyphomicrobiales</taxon>
        <taxon>Stappiaceae</taxon>
        <taxon>Roseibium</taxon>
    </lineage>
</organism>
<dbReference type="PANTHER" id="PTHR48081:SF33">
    <property type="entry name" value="KYNURENINE FORMAMIDASE"/>
    <property type="match status" value="1"/>
</dbReference>
<sequence length="269" mass="29713">MTGTQVTDWDDAYANGAHIPGAADYPPRWEEEAKTFRKTWIEKDLGIVYGETDRQRLDIFHPEGKAKGLVVYVHGGYWLKFDKSSWSHFAKGCLARGWSVCLPGYDLVPDVRIADITRQIGLAVSKAGERVGGPVRLTGHSAGGHLVTRLVCDDSPLSRDVLARVEKVVSISGLHDLRPLRNTKMNDAFQMSEEDAIAESPALKTPCGTCPVVAWVGGDERPEFIRQSRLLSEAWPNAEFHEEPGRHHFDVIDGLQVPDSNLTSTLLAS</sequence>
<gene>
    <name evidence="3" type="ORF">CLV41_107190</name>
</gene>
<reference evidence="3 4" key="1">
    <citation type="submission" date="2018-01" db="EMBL/GenBank/DDBJ databases">
        <title>Genomic Encyclopedia of Archaeal and Bacterial Type Strains, Phase II (KMG-II): from individual species to whole genera.</title>
        <authorList>
            <person name="Goeker M."/>
        </authorList>
    </citation>
    <scope>NUCLEOTIDE SEQUENCE [LARGE SCALE GENOMIC DNA]</scope>
    <source>
        <strain evidence="3 4">DSM 17023</strain>
    </source>
</reference>
<accession>A0A2S3URI2</accession>
<dbReference type="GO" id="GO:0016787">
    <property type="term" value="F:hydrolase activity"/>
    <property type="evidence" value="ECO:0007669"/>
    <property type="project" value="UniProtKB-KW"/>
</dbReference>
<feature type="domain" description="BD-FAE-like" evidence="2">
    <location>
        <begin position="57"/>
        <end position="201"/>
    </location>
</feature>
<dbReference type="Proteomes" id="UP000236959">
    <property type="component" value="Unassembled WGS sequence"/>
</dbReference>
<keyword evidence="1" id="KW-0378">Hydrolase</keyword>
<protein>
    <submittedName>
        <fullName evidence="3">Acetyl esterase/lipase</fullName>
    </submittedName>
</protein>
<proteinExistence type="predicted"/>
<dbReference type="EMBL" id="PPCN01000007">
    <property type="protein sequence ID" value="POF30163.1"/>
    <property type="molecule type" value="Genomic_DNA"/>
</dbReference>
<dbReference type="PANTHER" id="PTHR48081">
    <property type="entry name" value="AB HYDROLASE SUPERFAMILY PROTEIN C4A8.06C"/>
    <property type="match status" value="1"/>
</dbReference>
<dbReference type="InterPro" id="IPR049492">
    <property type="entry name" value="BD-FAE-like_dom"/>
</dbReference>
<dbReference type="SUPFAM" id="SSF53474">
    <property type="entry name" value="alpha/beta-Hydrolases"/>
    <property type="match status" value="1"/>
</dbReference>
<dbReference type="Gene3D" id="3.40.50.1820">
    <property type="entry name" value="alpha/beta hydrolase"/>
    <property type="match status" value="1"/>
</dbReference>
<comment type="caution">
    <text evidence="3">The sequence shown here is derived from an EMBL/GenBank/DDBJ whole genome shotgun (WGS) entry which is preliminary data.</text>
</comment>
<evidence type="ECO:0000313" key="3">
    <source>
        <dbReference type="EMBL" id="POF30163.1"/>
    </source>
</evidence>
<keyword evidence="4" id="KW-1185">Reference proteome</keyword>
<name>A0A2S3URI2_9HYPH</name>
<dbReference type="RefSeq" id="WP_103223547.1">
    <property type="nucleotide sequence ID" value="NZ_PPCN01000007.1"/>
</dbReference>
<dbReference type="OrthoDB" id="9771666at2"/>
<dbReference type="Pfam" id="PF20434">
    <property type="entry name" value="BD-FAE"/>
    <property type="match status" value="1"/>
</dbReference>
<dbReference type="InterPro" id="IPR029058">
    <property type="entry name" value="AB_hydrolase_fold"/>
</dbReference>
<evidence type="ECO:0000313" key="4">
    <source>
        <dbReference type="Proteomes" id="UP000236959"/>
    </source>
</evidence>